<dbReference type="GO" id="GO:0005576">
    <property type="term" value="C:extracellular region"/>
    <property type="evidence" value="ECO:0007669"/>
    <property type="project" value="UniProtKB-SubCell"/>
</dbReference>
<comment type="subcellular location">
    <subcellularLocation>
        <location evidence="1">Secreted</location>
    </subcellularLocation>
</comment>
<accession>A0A9W9A6J4</accession>
<sequence length="158" mass="16217">MSNSCFGQKTAKILLVMAQPFIRVPILTAGFALADQLRFDTTYDNASQSLSTVACSNGVNGLLTKGFTTFGSLPTFPNIGGASAVTGFNSPNCGSCWNVTFTNTTTGGSTTLSVLAIDVASGFVVSQEAMDELTDNNAVALGVVNVDSVQVNASVCGL</sequence>
<dbReference type="SUPFAM" id="SSF50685">
    <property type="entry name" value="Barwin-like endoglucanases"/>
    <property type="match status" value="1"/>
</dbReference>
<keyword evidence="3" id="KW-0964">Secreted</keyword>
<evidence type="ECO:0000313" key="5">
    <source>
        <dbReference type="Proteomes" id="UP001150266"/>
    </source>
</evidence>
<dbReference type="CDD" id="cd22778">
    <property type="entry name" value="DPBB_CEPL-like"/>
    <property type="match status" value="1"/>
</dbReference>
<evidence type="ECO:0000256" key="2">
    <source>
        <dbReference type="ARBA" id="ARBA00010421"/>
    </source>
</evidence>
<comment type="caution">
    <text evidence="4">The sequence shown here is derived from an EMBL/GenBank/DDBJ whole genome shotgun (WGS) entry which is preliminary data.</text>
</comment>
<dbReference type="InterPro" id="IPR036908">
    <property type="entry name" value="RlpA-like_sf"/>
</dbReference>
<dbReference type="EMBL" id="JAOTPV010000014">
    <property type="protein sequence ID" value="KAJ4475605.1"/>
    <property type="molecule type" value="Genomic_DNA"/>
</dbReference>
<name>A0A9W9A6J4_9AGAR</name>
<evidence type="ECO:0000313" key="4">
    <source>
        <dbReference type="EMBL" id="KAJ4475605.1"/>
    </source>
</evidence>
<keyword evidence="5" id="KW-1185">Reference proteome</keyword>
<dbReference type="Proteomes" id="UP001150266">
    <property type="component" value="Unassembled WGS sequence"/>
</dbReference>
<dbReference type="AlphaFoldDB" id="A0A9W9A6J4"/>
<proteinExistence type="inferred from homology"/>
<organism evidence="4 5">
    <name type="scientific">Lentinula aciculospora</name>
    <dbReference type="NCBI Taxonomy" id="153920"/>
    <lineage>
        <taxon>Eukaryota</taxon>
        <taxon>Fungi</taxon>
        <taxon>Dikarya</taxon>
        <taxon>Basidiomycota</taxon>
        <taxon>Agaricomycotina</taxon>
        <taxon>Agaricomycetes</taxon>
        <taxon>Agaricomycetidae</taxon>
        <taxon>Agaricales</taxon>
        <taxon>Marasmiineae</taxon>
        <taxon>Omphalotaceae</taxon>
        <taxon>Lentinula</taxon>
    </lineage>
</organism>
<dbReference type="OrthoDB" id="4898945at2759"/>
<comment type="similarity">
    <text evidence="2">Belongs to the cerato-platanin family.</text>
</comment>
<protein>
    <submittedName>
        <fullName evidence="4">Cerato-platanin</fullName>
    </submittedName>
</protein>
<gene>
    <name evidence="4" type="ORF">J3R30DRAFT_571871</name>
</gene>
<dbReference type="Pfam" id="PF07249">
    <property type="entry name" value="Cerato-platanin"/>
    <property type="match status" value="1"/>
</dbReference>
<dbReference type="InterPro" id="IPR010829">
    <property type="entry name" value="Cerato-platanin"/>
</dbReference>
<evidence type="ECO:0000256" key="3">
    <source>
        <dbReference type="ARBA" id="ARBA00022525"/>
    </source>
</evidence>
<dbReference type="Gene3D" id="2.40.40.10">
    <property type="entry name" value="RlpA-like domain"/>
    <property type="match status" value="1"/>
</dbReference>
<evidence type="ECO:0000256" key="1">
    <source>
        <dbReference type="ARBA" id="ARBA00004613"/>
    </source>
</evidence>
<reference evidence="4" key="1">
    <citation type="submission" date="2022-08" db="EMBL/GenBank/DDBJ databases">
        <title>A Global Phylogenomic Analysis of the Shiitake Genus Lentinula.</title>
        <authorList>
            <consortium name="DOE Joint Genome Institute"/>
            <person name="Sierra-Patev S."/>
            <person name="Min B."/>
            <person name="Naranjo-Ortiz M."/>
            <person name="Looney B."/>
            <person name="Konkel Z."/>
            <person name="Slot J.C."/>
            <person name="Sakamoto Y."/>
            <person name="Steenwyk J.L."/>
            <person name="Rokas A."/>
            <person name="Carro J."/>
            <person name="Camarero S."/>
            <person name="Ferreira P."/>
            <person name="Molpeceres G."/>
            <person name="Ruiz-Duenas F.J."/>
            <person name="Serrano A."/>
            <person name="Henrissat B."/>
            <person name="Drula E."/>
            <person name="Hughes K.W."/>
            <person name="Mata J.L."/>
            <person name="Ishikawa N.K."/>
            <person name="Vargas-Isla R."/>
            <person name="Ushijima S."/>
            <person name="Smith C.A."/>
            <person name="Ahrendt S."/>
            <person name="Andreopoulos W."/>
            <person name="He G."/>
            <person name="Labutti K."/>
            <person name="Lipzen A."/>
            <person name="Ng V."/>
            <person name="Riley R."/>
            <person name="Sandor L."/>
            <person name="Barry K."/>
            <person name="Martinez A.T."/>
            <person name="Xiao Y."/>
            <person name="Gibbons J.G."/>
            <person name="Terashima K."/>
            <person name="Grigoriev I.V."/>
            <person name="Hibbett D.S."/>
        </authorList>
    </citation>
    <scope>NUCLEOTIDE SEQUENCE</scope>
    <source>
        <strain evidence="4">JLM2183</strain>
    </source>
</reference>